<dbReference type="KEGG" id="vg:16045681"/>
<accession>R9TLW0</accession>
<evidence type="ECO:0000313" key="1">
    <source>
        <dbReference type="EMBL" id="AGN33843.1"/>
    </source>
</evidence>
<organism evidence="1 2">
    <name type="scientific">Halorubrum virus CGphi46</name>
    <dbReference type="NCBI Taxonomy" id="754066"/>
    <lineage>
        <taxon>Viruses</taxon>
        <taxon>Duplodnaviria</taxon>
        <taxon>Heunggongvirae</taxon>
        <taxon>Uroviricota</taxon>
        <taxon>Caudoviricetes</taxon>
        <taxon>Kirjokansivirales</taxon>
        <taxon>Graaviviridae</taxon>
        <taxon>Seejivirus</taxon>
        <taxon>Seejivirus salhabitans</taxon>
    </lineage>
</organism>
<feature type="non-terminal residue" evidence="1">
    <location>
        <position position="1"/>
    </location>
</feature>
<reference evidence="1 2" key="1">
    <citation type="submission" date="2010-09" db="EMBL/GenBank/DDBJ databases">
        <title>The Genome Sequence of Halorubrum phage CGphi46.</title>
        <authorList>
            <consortium name="The Broad Institute Genome Sequencing Platform"/>
            <person name="Henn M.R."/>
            <person name="Dillon J."/>
            <person name="Levin J."/>
            <person name="Malboeuf C."/>
            <person name="Casali M."/>
            <person name="Russ C."/>
            <person name="Lennon N."/>
            <person name="Chapman S.B."/>
            <person name="Erlich R."/>
            <person name="Young S.K."/>
            <person name="Yandava C."/>
            <person name="Zeng Q."/>
            <person name="Fitzgerald M.F."/>
            <person name="Alvarado L."/>
            <person name="Anderson S."/>
            <person name="Berlin A."/>
            <person name="Chen Z."/>
            <person name="Freedman E."/>
            <person name="Gellesch M."/>
            <person name="Goldberg J."/>
            <person name="Green L."/>
            <person name="Griggs A."/>
            <person name="Gujja S."/>
            <person name="Heilman E."/>
            <person name="Heiman D."/>
            <person name="Hollinger A."/>
            <person name="Howarth C."/>
            <person name="Larson L."/>
            <person name="Mehta T."/>
            <person name="Neiman D."/>
            <person name="Pearson M."/>
            <person name="Roberts A."/>
            <person name="Ryan E."/>
            <person name="Saif S."/>
            <person name="Shea T."/>
            <person name="Shenoy N."/>
            <person name="Sisk P."/>
            <person name="Stolte C."/>
            <person name="Sykes S."/>
            <person name="White J."/>
            <person name="Haas B."/>
            <person name="Nusbaum C."/>
            <person name="Birren B."/>
        </authorList>
    </citation>
    <scope>NUCLEOTIDE SEQUENCE [LARGE SCALE GENOMIC DNA]</scope>
    <source>
        <strain evidence="1 2">CGphi46</strain>
    </source>
</reference>
<sequence>LAEDAVIEIPSNTTLYNVETKAEEMRSEATRLLEEYGGKYEDD</sequence>
<dbReference type="EMBL" id="HQ332141">
    <property type="protein sequence ID" value="AGN33843.1"/>
    <property type="molecule type" value="Genomic_DNA"/>
</dbReference>
<dbReference type="GeneID" id="16045681"/>
<keyword evidence="2" id="KW-1185">Reference proteome</keyword>
<gene>
    <name evidence="1" type="ORF">HALG_00055</name>
</gene>
<evidence type="ECO:0000313" key="2">
    <source>
        <dbReference type="Proteomes" id="UP000202528"/>
    </source>
</evidence>
<dbReference type="RefSeq" id="YP_008126590.1">
    <property type="nucleotide sequence ID" value="NC_021537.1"/>
</dbReference>
<proteinExistence type="predicted"/>
<name>R9TLW0_9CAUD</name>
<dbReference type="OrthoDB" id="31335at10239"/>
<dbReference type="Proteomes" id="UP000202528">
    <property type="component" value="Segment"/>
</dbReference>
<protein>
    <submittedName>
        <fullName evidence="1">Uncharacterized protein</fullName>
    </submittedName>
</protein>